<dbReference type="OrthoDB" id="194358at2759"/>
<dbReference type="SUPFAM" id="SSF52540">
    <property type="entry name" value="P-loop containing nucleoside triphosphate hydrolases"/>
    <property type="match status" value="1"/>
</dbReference>
<evidence type="ECO:0000259" key="2">
    <source>
        <dbReference type="Pfam" id="PF24883"/>
    </source>
</evidence>
<dbReference type="EMBL" id="GL385402">
    <property type="protein sequence ID" value="EJT70142.1"/>
    <property type="molecule type" value="Genomic_DNA"/>
</dbReference>
<dbReference type="Pfam" id="PF24883">
    <property type="entry name" value="NPHP3_N"/>
    <property type="match status" value="1"/>
</dbReference>
<dbReference type="InterPro" id="IPR027417">
    <property type="entry name" value="P-loop_NTPase"/>
</dbReference>
<evidence type="ECO:0000313" key="4">
    <source>
        <dbReference type="EnsemblFungi" id="EJT70142"/>
    </source>
</evidence>
<reference evidence="5" key="1">
    <citation type="submission" date="2010-07" db="EMBL/GenBank/DDBJ databases">
        <title>The genome sequence of Gaeumannomyces graminis var. tritici strain R3-111a-1.</title>
        <authorList>
            <consortium name="The Broad Institute Genome Sequencing Platform"/>
            <person name="Ma L.-J."/>
            <person name="Dead R."/>
            <person name="Young S."/>
            <person name="Zeng Q."/>
            <person name="Koehrsen M."/>
            <person name="Alvarado L."/>
            <person name="Berlin A."/>
            <person name="Chapman S.B."/>
            <person name="Chen Z."/>
            <person name="Freedman E."/>
            <person name="Gellesch M."/>
            <person name="Goldberg J."/>
            <person name="Griggs A."/>
            <person name="Gujja S."/>
            <person name="Heilman E.R."/>
            <person name="Heiman D."/>
            <person name="Hepburn T."/>
            <person name="Howarth C."/>
            <person name="Jen D."/>
            <person name="Larson L."/>
            <person name="Mehta T."/>
            <person name="Neiman D."/>
            <person name="Pearson M."/>
            <person name="Roberts A."/>
            <person name="Saif S."/>
            <person name="Shea T."/>
            <person name="Shenoy N."/>
            <person name="Sisk P."/>
            <person name="Stolte C."/>
            <person name="Sykes S."/>
            <person name="Walk T."/>
            <person name="White J."/>
            <person name="Yandava C."/>
            <person name="Haas B."/>
            <person name="Nusbaum C."/>
            <person name="Birren B."/>
        </authorList>
    </citation>
    <scope>NUCLEOTIDE SEQUENCE [LARGE SCALE GENOMIC DNA]</scope>
    <source>
        <strain evidence="5">R3-111a-1</strain>
    </source>
</reference>
<dbReference type="InterPro" id="IPR029058">
    <property type="entry name" value="AB_hydrolase_fold"/>
</dbReference>
<dbReference type="PANTHER" id="PTHR10039:SF16">
    <property type="entry name" value="GPI INOSITOL-DEACYLASE"/>
    <property type="match status" value="1"/>
</dbReference>
<dbReference type="EnsemblFungi" id="EJT70142">
    <property type="protein sequence ID" value="EJT70142"/>
    <property type="gene ID" value="GGTG_12315"/>
</dbReference>
<evidence type="ECO:0000313" key="5">
    <source>
        <dbReference type="Proteomes" id="UP000006039"/>
    </source>
</evidence>
<dbReference type="InterPro" id="IPR036770">
    <property type="entry name" value="Ankyrin_rpt-contain_sf"/>
</dbReference>
<dbReference type="Gene3D" id="3.40.50.1820">
    <property type="entry name" value="alpha/beta hydrolase"/>
    <property type="match status" value="1"/>
</dbReference>
<dbReference type="SUPFAM" id="SSF48403">
    <property type="entry name" value="Ankyrin repeat"/>
    <property type="match status" value="1"/>
</dbReference>
<keyword evidence="5" id="KW-1185">Reference proteome</keyword>
<reference evidence="3" key="2">
    <citation type="submission" date="2010-07" db="EMBL/GenBank/DDBJ databases">
        <authorList>
            <consortium name="The Broad Institute Genome Sequencing Platform"/>
            <consortium name="Broad Institute Genome Sequencing Center for Infectious Disease"/>
            <person name="Ma L.-J."/>
            <person name="Dead R."/>
            <person name="Young S."/>
            <person name="Zeng Q."/>
            <person name="Koehrsen M."/>
            <person name="Alvarado L."/>
            <person name="Berlin A."/>
            <person name="Chapman S.B."/>
            <person name="Chen Z."/>
            <person name="Freedman E."/>
            <person name="Gellesch M."/>
            <person name="Goldberg J."/>
            <person name="Griggs A."/>
            <person name="Gujja S."/>
            <person name="Heilman E.R."/>
            <person name="Heiman D."/>
            <person name="Hepburn T."/>
            <person name="Howarth C."/>
            <person name="Jen D."/>
            <person name="Larson L."/>
            <person name="Mehta T."/>
            <person name="Neiman D."/>
            <person name="Pearson M."/>
            <person name="Roberts A."/>
            <person name="Saif S."/>
            <person name="Shea T."/>
            <person name="Shenoy N."/>
            <person name="Sisk P."/>
            <person name="Stolte C."/>
            <person name="Sykes S."/>
            <person name="Walk T."/>
            <person name="White J."/>
            <person name="Yandava C."/>
            <person name="Haas B."/>
            <person name="Nusbaum C."/>
            <person name="Birren B."/>
        </authorList>
    </citation>
    <scope>NUCLEOTIDE SEQUENCE</scope>
    <source>
        <strain evidence="3">R3-111a-1</strain>
    </source>
</reference>
<reference evidence="3" key="3">
    <citation type="submission" date="2010-09" db="EMBL/GenBank/DDBJ databases">
        <title>Annotation of Gaeumannomyces graminis var. tritici R3-111a-1.</title>
        <authorList>
            <consortium name="The Broad Institute Genome Sequencing Platform"/>
            <person name="Ma L.-J."/>
            <person name="Dead R."/>
            <person name="Young S.K."/>
            <person name="Zeng Q."/>
            <person name="Gargeya S."/>
            <person name="Fitzgerald M."/>
            <person name="Haas B."/>
            <person name="Abouelleil A."/>
            <person name="Alvarado L."/>
            <person name="Arachchi H.M."/>
            <person name="Berlin A."/>
            <person name="Brown A."/>
            <person name="Chapman S.B."/>
            <person name="Chen Z."/>
            <person name="Dunbar C."/>
            <person name="Freedman E."/>
            <person name="Gearin G."/>
            <person name="Gellesch M."/>
            <person name="Goldberg J."/>
            <person name="Griggs A."/>
            <person name="Gujja S."/>
            <person name="Heiman D."/>
            <person name="Howarth C."/>
            <person name="Larson L."/>
            <person name="Lui A."/>
            <person name="MacDonald P.J.P."/>
            <person name="Mehta T."/>
            <person name="Montmayeur A."/>
            <person name="Murphy C."/>
            <person name="Neiman D."/>
            <person name="Pearson M."/>
            <person name="Priest M."/>
            <person name="Roberts A."/>
            <person name="Saif S."/>
            <person name="Shea T."/>
            <person name="Shenoy N."/>
            <person name="Sisk P."/>
            <person name="Stolte C."/>
            <person name="Sykes S."/>
            <person name="Yandava C."/>
            <person name="Wortman J."/>
            <person name="Nusbaum C."/>
            <person name="Birren B."/>
        </authorList>
    </citation>
    <scope>NUCLEOTIDE SEQUENCE</scope>
    <source>
        <strain evidence="3">R3-111a-1</strain>
    </source>
</reference>
<dbReference type="GeneID" id="20352773"/>
<dbReference type="Gene3D" id="3.40.50.300">
    <property type="entry name" value="P-loop containing nucleotide triphosphate hydrolases"/>
    <property type="match status" value="1"/>
</dbReference>
<feature type="domain" description="Nephrocystin 3-like N-terminal" evidence="2">
    <location>
        <begin position="433"/>
        <end position="598"/>
    </location>
</feature>
<dbReference type="PANTHER" id="PTHR10039">
    <property type="entry name" value="AMELOGENIN"/>
    <property type="match status" value="1"/>
</dbReference>
<dbReference type="RefSeq" id="XP_009228476.1">
    <property type="nucleotide sequence ID" value="XM_009230212.1"/>
</dbReference>
<reference evidence="4" key="4">
    <citation type="journal article" date="2015" name="G3 (Bethesda)">
        <title>Genome sequences of three phytopathogenic species of the Magnaporthaceae family of fungi.</title>
        <authorList>
            <person name="Okagaki L.H."/>
            <person name="Nunes C.C."/>
            <person name="Sailsbery J."/>
            <person name="Clay B."/>
            <person name="Brown D."/>
            <person name="John T."/>
            <person name="Oh Y."/>
            <person name="Young N."/>
            <person name="Fitzgerald M."/>
            <person name="Haas B.J."/>
            <person name="Zeng Q."/>
            <person name="Young S."/>
            <person name="Adiconis X."/>
            <person name="Fan L."/>
            <person name="Levin J.Z."/>
            <person name="Mitchell T.K."/>
            <person name="Okubara P.A."/>
            <person name="Farman M.L."/>
            <person name="Kohn L.M."/>
            <person name="Birren B."/>
            <person name="Ma L.-J."/>
            <person name="Dean R.A."/>
        </authorList>
    </citation>
    <scope>NUCLEOTIDE SEQUENCE</scope>
    <source>
        <strain evidence="4">R3-111a-1</strain>
    </source>
</reference>
<keyword evidence="1" id="KW-0677">Repeat</keyword>
<dbReference type="HOGENOM" id="CLU_278106_0_0_1"/>
<organism evidence="3">
    <name type="scientific">Gaeumannomyces tritici (strain R3-111a-1)</name>
    <name type="common">Wheat and barley take-all root rot fungus</name>
    <name type="synonym">Gaeumannomyces graminis var. tritici</name>
    <dbReference type="NCBI Taxonomy" id="644352"/>
    <lineage>
        <taxon>Eukaryota</taxon>
        <taxon>Fungi</taxon>
        <taxon>Dikarya</taxon>
        <taxon>Ascomycota</taxon>
        <taxon>Pezizomycotina</taxon>
        <taxon>Sordariomycetes</taxon>
        <taxon>Sordariomycetidae</taxon>
        <taxon>Magnaporthales</taxon>
        <taxon>Magnaporthaceae</taxon>
        <taxon>Gaeumannomyces</taxon>
    </lineage>
</organism>
<evidence type="ECO:0000256" key="1">
    <source>
        <dbReference type="ARBA" id="ARBA00022737"/>
    </source>
</evidence>
<dbReference type="Proteomes" id="UP000006039">
    <property type="component" value="Unassembled WGS sequence"/>
</dbReference>
<dbReference type="AlphaFoldDB" id="J3PFP0"/>
<dbReference type="InterPro" id="IPR056884">
    <property type="entry name" value="NPHP3-like_N"/>
</dbReference>
<gene>
    <name evidence="4" type="primary">20352773</name>
    <name evidence="3" type="ORF">GGTG_12315</name>
</gene>
<evidence type="ECO:0000313" key="3">
    <source>
        <dbReference type="EMBL" id="EJT70142.1"/>
    </source>
</evidence>
<sequence length="1138" mass="128465">MDPQPLPPEAYDTSNIFRVQNIPHNVALAMFPSFFSWPCGLTGTEIHVHSFSRVDAANQESAITATVTFSRKPVFWDTNVCPRAKRLREAIDLHMPDGCNYRPIKVDQQLLGFTPLTPLAIQSAKGRKGIDCIVIHGFGSHPLAAFKAQRFPDVWIRDWLPQDFPKLDVLTYGYGSHFDDPNASGDIHEWADSFRSDLRAYRSMTRGNANFKPLIFIVHSLGGLVFKDAVVSMANSAIFPGDQKTVKCIHDVFFFAVPSQGMDTEDMEVMAGRLPARITAALLNQNFLHRMRQTLNTQFDQAFPYKDSTIYQFYEALPTKGVTKSGQERLLLPQTSTIGRHWENGNDYKMQIEGDHRTLVKFSRTDTSQYQRVKGVLDATMERNPCETIRARFSWGQRNVPPEEKRRDMLKWLVTVDPSDIHRRSIGLQEEHTCQWIFRWEEWNRWSSLDLPADTKRLLWIWGIPGAGKTILSSSVIKRLESLQNTEPLCGVAYYYCTHARATGNDVESFLGWVISQLCHQSGLFVPVDIECGYSRGARLTVKEMLNSLRETCQGFNRVFVIIDGLDESHSRRDFLGCLKSMMSAPGLDKLRVLVASRDEQDIKDALLPIATDVSMSNDVVDEDIGRFIQTQLQVDPVLVKWPTGTLQTVEKKLREGARGMFRWAACQLEILSTQNYDTETEVLEALDALPETLDKTYESVLSKIPLQHQKKIQLTLCSLVGPVSLGRASFILGLVTWEATLNCKQLSSRLFTLDNLKSMCSCLIRISSDADPYIYLSHYTVKEFLFSTRIREGPASAYHTTESQAFAISFKATLTTIASLGRSPMEFSASATAHISDCLDEFLLTVWRYNNLLPLPETEDIDRLLFEILSAGNTIWLRMEEHFKGEGASIEGNYVPFLVIRGNEPLQLAEACARMIALNAPTVAMRYLEALPPNELANAVSAIFQFGKFSDCSLLDVVALYGLLPQIAKQGIITRLLDWGLRPRSEDLAVFFLCSNRFSDWGQNCEKVLDTLLGLGITPNPRNVPWTPLQAAMWRGWGAMVIHLLNAGANPSAIGDPGLASDDAYRGDWGHVFDIDYSHIPPIKLGNALREHPYNEVRACYLKMDAWVREEPERFNFLVDRGFELSRDAPRDPYGSE</sequence>
<dbReference type="VEuPathDB" id="FungiDB:GGTG_12315"/>
<name>J3PFP0_GAET3</name>
<accession>J3PFP0</accession>
<dbReference type="SUPFAM" id="SSF53474">
    <property type="entry name" value="alpha/beta-Hydrolases"/>
    <property type="match status" value="1"/>
</dbReference>
<dbReference type="eggNOG" id="ENOG502RX2W">
    <property type="taxonomic scope" value="Eukaryota"/>
</dbReference>
<reference evidence="4" key="5">
    <citation type="submission" date="2018-04" db="UniProtKB">
        <authorList>
            <consortium name="EnsemblFungi"/>
        </authorList>
    </citation>
    <scope>IDENTIFICATION</scope>
    <source>
        <strain evidence="4">R3-111a-1</strain>
    </source>
</reference>
<protein>
    <recommendedName>
        <fullName evidence="2">Nephrocystin 3-like N-terminal domain-containing protein</fullName>
    </recommendedName>
</protein>
<proteinExistence type="predicted"/>